<evidence type="ECO:0000313" key="5">
    <source>
        <dbReference type="EMBL" id="QKS59893.1"/>
    </source>
</evidence>
<reference evidence="5 7" key="2">
    <citation type="submission" date="2020-06" db="EMBL/GenBank/DDBJ databases">
        <title>Complete genome of Paenibacillus barcinonensis KACC11450.</title>
        <authorList>
            <person name="Kim M."/>
            <person name="Park Y.-J."/>
            <person name="Shin J.-H."/>
        </authorList>
    </citation>
    <scope>NUCLEOTIDE SEQUENCE [LARGE SCALE GENOMIC DNA]</scope>
    <source>
        <strain evidence="5 7">KACC11450</strain>
    </source>
</reference>
<dbReference type="Pfam" id="PF12793">
    <property type="entry name" value="SgrR_N"/>
    <property type="match status" value="1"/>
</dbReference>
<dbReference type="Proteomes" id="UP000509327">
    <property type="component" value="Chromosome"/>
</dbReference>
<dbReference type="Gene3D" id="1.10.10.10">
    <property type="entry name" value="Winged helix-like DNA-binding domain superfamily/Winged helix DNA-binding domain"/>
    <property type="match status" value="1"/>
</dbReference>
<dbReference type="SUPFAM" id="SSF53850">
    <property type="entry name" value="Periplasmic binding protein-like II"/>
    <property type="match status" value="1"/>
</dbReference>
<keyword evidence="7" id="KW-1185">Reference proteome</keyword>
<evidence type="ECO:0000313" key="7">
    <source>
        <dbReference type="Proteomes" id="UP000509327"/>
    </source>
</evidence>
<dbReference type="GO" id="GO:0003677">
    <property type="term" value="F:DNA binding"/>
    <property type="evidence" value="ECO:0007669"/>
    <property type="project" value="UniProtKB-KW"/>
</dbReference>
<dbReference type="GO" id="GO:0015833">
    <property type="term" value="P:peptide transport"/>
    <property type="evidence" value="ECO:0007669"/>
    <property type="project" value="TreeGrafter"/>
</dbReference>
<reference evidence="4 6" key="1">
    <citation type="submission" date="2018-06" db="EMBL/GenBank/DDBJ databases">
        <title>Genomic Encyclopedia of Type Strains, Phase III (KMG-III): the genomes of soil and plant-associated and newly described type strains.</title>
        <authorList>
            <person name="Whitman W."/>
        </authorList>
    </citation>
    <scope>NUCLEOTIDE SEQUENCE [LARGE SCALE GENOMIC DNA]</scope>
    <source>
        <strain evidence="4 6">CECT 7022</strain>
    </source>
</reference>
<feature type="domain" description="Solute-binding protein family 5" evidence="2">
    <location>
        <begin position="173"/>
        <end position="405"/>
    </location>
</feature>
<dbReference type="PANTHER" id="PTHR30290">
    <property type="entry name" value="PERIPLASMIC BINDING COMPONENT OF ABC TRANSPORTER"/>
    <property type="match status" value="1"/>
</dbReference>
<dbReference type="Gene3D" id="3.40.190.10">
    <property type="entry name" value="Periplasmic binding protein-like II"/>
    <property type="match status" value="1"/>
</dbReference>
<dbReference type="InterPro" id="IPR036390">
    <property type="entry name" value="WH_DNA-bd_sf"/>
</dbReference>
<name>A0A2V4VB28_PAEBA</name>
<evidence type="ECO:0000313" key="4">
    <source>
        <dbReference type="EMBL" id="PYE50222.1"/>
    </source>
</evidence>
<dbReference type="OrthoDB" id="5894719at2"/>
<dbReference type="AlphaFoldDB" id="A0A2V4VB28"/>
<proteinExistence type="predicted"/>
<dbReference type="PANTHER" id="PTHR30290:SF72">
    <property type="entry name" value="HTH-TYPE TRANSCRIPTIONAL REGULATOR SGRR"/>
    <property type="match status" value="1"/>
</dbReference>
<dbReference type="Gene3D" id="3.10.105.10">
    <property type="entry name" value="Dipeptide-binding Protein, Domain 3"/>
    <property type="match status" value="1"/>
</dbReference>
<evidence type="ECO:0000259" key="3">
    <source>
        <dbReference type="Pfam" id="PF12793"/>
    </source>
</evidence>
<dbReference type="InterPro" id="IPR025370">
    <property type="entry name" value="SgrR_HTH_N"/>
</dbReference>
<dbReference type="InterPro" id="IPR000914">
    <property type="entry name" value="SBP_5_dom"/>
</dbReference>
<evidence type="ECO:0000259" key="2">
    <source>
        <dbReference type="Pfam" id="PF00496"/>
    </source>
</evidence>
<keyword evidence="1 4" id="KW-0238">DNA-binding</keyword>
<dbReference type="InterPro" id="IPR036388">
    <property type="entry name" value="WH-like_DNA-bd_sf"/>
</dbReference>
<dbReference type="RefSeq" id="WP_110896064.1">
    <property type="nucleotide sequence ID" value="NZ_QJSW01000004.1"/>
</dbReference>
<feature type="domain" description="Transcriptional regulator SgrR N-terminal HTH" evidence="3">
    <location>
        <begin position="2"/>
        <end position="94"/>
    </location>
</feature>
<evidence type="ECO:0000256" key="1">
    <source>
        <dbReference type="ARBA" id="ARBA00023125"/>
    </source>
</evidence>
<dbReference type="Proteomes" id="UP000247790">
    <property type="component" value="Unassembled WGS sequence"/>
</dbReference>
<dbReference type="SUPFAM" id="SSF46785">
    <property type="entry name" value="Winged helix' DNA-binding domain"/>
    <property type="match status" value="1"/>
</dbReference>
<dbReference type="Pfam" id="PF00496">
    <property type="entry name" value="SBP_bac_5"/>
    <property type="match status" value="1"/>
</dbReference>
<gene>
    <name evidence="4" type="ORF">DFQ00_104180</name>
    <name evidence="5" type="ORF">HUB98_00335</name>
</gene>
<evidence type="ECO:0000313" key="6">
    <source>
        <dbReference type="Proteomes" id="UP000247790"/>
    </source>
</evidence>
<accession>A0A2V4VB28</accession>
<dbReference type="EMBL" id="QJSW01000004">
    <property type="protein sequence ID" value="PYE50222.1"/>
    <property type="molecule type" value="Genomic_DNA"/>
</dbReference>
<dbReference type="InterPro" id="IPR039424">
    <property type="entry name" value="SBP_5"/>
</dbReference>
<organism evidence="4 6">
    <name type="scientific">Paenibacillus barcinonensis</name>
    <dbReference type="NCBI Taxonomy" id="198119"/>
    <lineage>
        <taxon>Bacteria</taxon>
        <taxon>Bacillati</taxon>
        <taxon>Bacillota</taxon>
        <taxon>Bacilli</taxon>
        <taxon>Bacillales</taxon>
        <taxon>Paenibacillaceae</taxon>
        <taxon>Paenibacillus</taxon>
    </lineage>
</organism>
<sequence>MKLHQQYLLLHSQLGDTTEHTLTLSDLAELLDCTHRNTLTIVKKMANLGWIHWHAQRGRARRSVLSLLVPADQIAAEYMMQTINRRELQEAADQVRAFSGSPSMQYYLNQWLLGYTGYHTEAGTSNESIDTLRLPIRQQLHALDPLYINLLAESFVTSHVYDGLVQRDEHGQILPALAHTWDVSDDSLTWTFHLRKGVHFHSGRSLSASDVVFTFERLQSTARRTLYREVSKHIHSVEAASPLTVRFQLNTPHELFLSFLTTSRAVIVPSSQSAHTAMNQSEREHMQSRQLPIGTGPFKVTLWDNHMCRLEAYPTYFQGRALIDRVDILQIPWSTSKTSHKSSQDLNTTADENIESPFFHLMHNPSNASGTGWTEASSGVSVTKLLTCNTQKPGPLNDPGVRAYLQRCIDLIQQPVSETSNTEHKTDVISEPLVGTTDLMDSFVRSPDKQEIVLNIATIPQYRLDAEQLAFALEQLGFSCTIHTGDMEQFKGDWRLESDLILFSLIQDRDEELRRYDLYATLSEHLEPFSKEMVKHMLQTVAISPLATKRKQTLDEVEGYLVSEHLMFSLSQKPVETAYLPSVRGLSFNSQGWVNLRHIWFPSKELE</sequence>
<dbReference type="GO" id="GO:1904680">
    <property type="term" value="F:peptide transmembrane transporter activity"/>
    <property type="evidence" value="ECO:0007669"/>
    <property type="project" value="TreeGrafter"/>
</dbReference>
<dbReference type="EMBL" id="CP054614">
    <property type="protein sequence ID" value="QKS59893.1"/>
    <property type="molecule type" value="Genomic_DNA"/>
</dbReference>
<protein>
    <submittedName>
        <fullName evidence="4">MarR-like DNA-binding transcriptional regulator SgrR of sgrS sRNA</fullName>
    </submittedName>
    <submittedName>
        <fullName evidence="5">SgrR family transcriptional regulator</fullName>
    </submittedName>
</protein>